<dbReference type="SUPFAM" id="SSF53335">
    <property type="entry name" value="S-adenosyl-L-methionine-dependent methyltransferases"/>
    <property type="match status" value="1"/>
</dbReference>
<dbReference type="EMBL" id="JASXSZ010000001">
    <property type="protein sequence ID" value="MDL9977897.1"/>
    <property type="molecule type" value="Genomic_DNA"/>
</dbReference>
<organism evidence="2 3">
    <name type="scientific">Microbacterium candidum</name>
    <dbReference type="NCBI Taxonomy" id="3041922"/>
    <lineage>
        <taxon>Bacteria</taxon>
        <taxon>Bacillati</taxon>
        <taxon>Actinomycetota</taxon>
        <taxon>Actinomycetes</taxon>
        <taxon>Micrococcales</taxon>
        <taxon>Microbacteriaceae</taxon>
        <taxon>Microbacterium</taxon>
    </lineage>
</organism>
<keyword evidence="3" id="KW-1185">Reference proteome</keyword>
<dbReference type="GO" id="GO:0032259">
    <property type="term" value="P:methylation"/>
    <property type="evidence" value="ECO:0007669"/>
    <property type="project" value="UniProtKB-KW"/>
</dbReference>
<name>A0ABT7MTX3_9MICO</name>
<proteinExistence type="predicted"/>
<gene>
    <name evidence="2" type="ORF">QSV35_01000</name>
</gene>
<comment type="caution">
    <text evidence="2">The sequence shown here is derived from an EMBL/GenBank/DDBJ whole genome shotgun (WGS) entry which is preliminary data.</text>
</comment>
<feature type="domain" description="Methyltransferase" evidence="1">
    <location>
        <begin position="44"/>
        <end position="136"/>
    </location>
</feature>
<dbReference type="CDD" id="cd02440">
    <property type="entry name" value="AdoMet_MTases"/>
    <property type="match status" value="1"/>
</dbReference>
<dbReference type="PANTHER" id="PTHR43591">
    <property type="entry name" value="METHYLTRANSFERASE"/>
    <property type="match status" value="1"/>
</dbReference>
<dbReference type="EC" id="2.1.-.-" evidence="2"/>
<dbReference type="Gene3D" id="3.40.50.150">
    <property type="entry name" value="Vaccinia Virus protein VP39"/>
    <property type="match status" value="1"/>
</dbReference>
<evidence type="ECO:0000313" key="2">
    <source>
        <dbReference type="EMBL" id="MDL9977897.1"/>
    </source>
</evidence>
<sequence length="207" mass="22230">MDAKSAYDLVAASYAEIIPDTRYESALDLEMVELFAELVGEGRILDAGCGTGRMTAHLLARHPSLSLVGSDLSPEMLRQARLAVPDVEFVEGDLAALPFDDASFDGILVWYSTIHTPDEGLPTVFAELRRVVRDGGAVLLGFQAGSGERLIEQAYGHDGLDLVAYLREVDAVAGGLADAGFVVHTKLERGPRGEFEKRPQGFVLAVA</sequence>
<keyword evidence="2" id="KW-0489">Methyltransferase</keyword>
<keyword evidence="2" id="KW-0808">Transferase</keyword>
<dbReference type="Pfam" id="PF13649">
    <property type="entry name" value="Methyltransf_25"/>
    <property type="match status" value="1"/>
</dbReference>
<dbReference type="RefSeq" id="WP_286285785.1">
    <property type="nucleotide sequence ID" value="NZ_JASXSZ010000001.1"/>
</dbReference>
<reference evidence="2 3" key="1">
    <citation type="submission" date="2023-06" db="EMBL/GenBank/DDBJ databases">
        <title>Microbacterium sp. nov., isolated from a waste landfill.</title>
        <authorList>
            <person name="Wen W."/>
        </authorList>
    </citation>
    <scope>NUCLEOTIDE SEQUENCE [LARGE SCALE GENOMIC DNA]</scope>
    <source>
        <strain evidence="2 3">ASV49</strain>
    </source>
</reference>
<dbReference type="InterPro" id="IPR029063">
    <property type="entry name" value="SAM-dependent_MTases_sf"/>
</dbReference>
<dbReference type="Proteomes" id="UP001235064">
    <property type="component" value="Unassembled WGS sequence"/>
</dbReference>
<protein>
    <submittedName>
        <fullName evidence="2">Class I SAM-dependent methyltransferase</fullName>
        <ecNumber evidence="2">2.1.-.-</ecNumber>
    </submittedName>
</protein>
<dbReference type="GO" id="GO:0008168">
    <property type="term" value="F:methyltransferase activity"/>
    <property type="evidence" value="ECO:0007669"/>
    <property type="project" value="UniProtKB-KW"/>
</dbReference>
<evidence type="ECO:0000313" key="3">
    <source>
        <dbReference type="Proteomes" id="UP001235064"/>
    </source>
</evidence>
<evidence type="ECO:0000259" key="1">
    <source>
        <dbReference type="Pfam" id="PF13649"/>
    </source>
</evidence>
<dbReference type="InterPro" id="IPR041698">
    <property type="entry name" value="Methyltransf_25"/>
</dbReference>
<accession>A0ABT7MTX3</accession>